<accession>A0A9D4ETV1</accession>
<dbReference type="EMBL" id="JAIWYP010000008">
    <property type="protein sequence ID" value="KAH3785308.1"/>
    <property type="molecule type" value="Genomic_DNA"/>
</dbReference>
<keyword evidence="2" id="KW-1185">Reference proteome</keyword>
<gene>
    <name evidence="1" type="ORF">DPMN_163393</name>
</gene>
<evidence type="ECO:0000313" key="2">
    <source>
        <dbReference type="Proteomes" id="UP000828390"/>
    </source>
</evidence>
<reference evidence="1" key="2">
    <citation type="submission" date="2020-11" db="EMBL/GenBank/DDBJ databases">
        <authorList>
            <person name="McCartney M.A."/>
            <person name="Auch B."/>
            <person name="Kono T."/>
            <person name="Mallez S."/>
            <person name="Becker A."/>
            <person name="Gohl D.M."/>
            <person name="Silverstein K.A.T."/>
            <person name="Koren S."/>
            <person name="Bechman K.B."/>
            <person name="Herman A."/>
            <person name="Abrahante J.E."/>
            <person name="Garbe J."/>
        </authorList>
    </citation>
    <scope>NUCLEOTIDE SEQUENCE</scope>
    <source>
        <strain evidence="1">Duluth1</strain>
        <tissue evidence="1">Whole animal</tissue>
    </source>
</reference>
<dbReference type="Proteomes" id="UP000828390">
    <property type="component" value="Unassembled WGS sequence"/>
</dbReference>
<sequence length="60" mass="6953">MDIITAELSCFDFLSFSETWPNNSIVTDELLIPSYQTPERKDRTQDSHGGVMLYVKDFIH</sequence>
<name>A0A9D4ETV1_DREPO</name>
<dbReference type="AlphaFoldDB" id="A0A9D4ETV1"/>
<reference evidence="1" key="1">
    <citation type="journal article" date="2019" name="bioRxiv">
        <title>The Genome of the Zebra Mussel, Dreissena polymorpha: A Resource for Invasive Species Research.</title>
        <authorList>
            <person name="McCartney M.A."/>
            <person name="Auch B."/>
            <person name="Kono T."/>
            <person name="Mallez S."/>
            <person name="Zhang Y."/>
            <person name="Obille A."/>
            <person name="Becker A."/>
            <person name="Abrahante J.E."/>
            <person name="Garbe J."/>
            <person name="Badalamenti J.P."/>
            <person name="Herman A."/>
            <person name="Mangelson H."/>
            <person name="Liachko I."/>
            <person name="Sullivan S."/>
            <person name="Sone E.D."/>
            <person name="Koren S."/>
            <person name="Silverstein K.A.T."/>
            <person name="Beckman K.B."/>
            <person name="Gohl D.M."/>
        </authorList>
    </citation>
    <scope>NUCLEOTIDE SEQUENCE</scope>
    <source>
        <strain evidence="1">Duluth1</strain>
        <tissue evidence="1">Whole animal</tissue>
    </source>
</reference>
<protein>
    <submittedName>
        <fullName evidence="1">Uncharacterized protein</fullName>
    </submittedName>
</protein>
<proteinExistence type="predicted"/>
<evidence type="ECO:0000313" key="1">
    <source>
        <dbReference type="EMBL" id="KAH3785308.1"/>
    </source>
</evidence>
<comment type="caution">
    <text evidence="1">The sequence shown here is derived from an EMBL/GenBank/DDBJ whole genome shotgun (WGS) entry which is preliminary data.</text>
</comment>
<organism evidence="1 2">
    <name type="scientific">Dreissena polymorpha</name>
    <name type="common">Zebra mussel</name>
    <name type="synonym">Mytilus polymorpha</name>
    <dbReference type="NCBI Taxonomy" id="45954"/>
    <lineage>
        <taxon>Eukaryota</taxon>
        <taxon>Metazoa</taxon>
        <taxon>Spiralia</taxon>
        <taxon>Lophotrochozoa</taxon>
        <taxon>Mollusca</taxon>
        <taxon>Bivalvia</taxon>
        <taxon>Autobranchia</taxon>
        <taxon>Heteroconchia</taxon>
        <taxon>Euheterodonta</taxon>
        <taxon>Imparidentia</taxon>
        <taxon>Neoheterodontei</taxon>
        <taxon>Myida</taxon>
        <taxon>Dreissenoidea</taxon>
        <taxon>Dreissenidae</taxon>
        <taxon>Dreissena</taxon>
    </lineage>
</organism>